<feature type="region of interest" description="Disordered" evidence="9">
    <location>
        <begin position="440"/>
        <end position="488"/>
    </location>
</feature>
<sequence length="488" mass="55478">MLTSRSYDFEYEDDDDEQSGDVDVENKYYNAKQLKADEPEAAIDEFLAVPALEEEKGDWGFKGLKQAIKLEFKLGRYDQAVEHYKELLTYVKSAVTRNYSEKSINNMLDFIEKAAEDPDAYRSMEKFYALTLDTFQSTNNERLWLKTNIKLARLWLDRKDYRQLTEKVRELHKACQREDGSDDPSKGTYSLEVYSLEILMYAETRNNKRLKALYQRALKVKSAVPHPKIMGIIRECGGKMHMSEENWKGAQSDFFESFRNYDEAGSLQRIQVLKYLVLATMLSGSDINPFDSQETKPYQNDPRISTMTDLVNAYQREDIHEYEKILQTNQDLLKDPFIAENIDEVTRNVRTKAVIKLVAPYTRFTLAFISKQLKISHPEVQEIVGFLIVDKRLRGKINQQAGTVEIESSTDMDRVQAMKEWSAAVGALWATVLEGDGFKSDEGGSQFSPGGDPGMVQRGSFGLNGLAGKAGRQKGSKGPGRLLGGSKA</sequence>
<dbReference type="FunFam" id="1.25.40.570:FF:000006">
    <property type="entry name" value="COP9 signalosome complex subunit 2"/>
    <property type="match status" value="1"/>
</dbReference>
<dbReference type="EMBL" id="MU006780">
    <property type="protein sequence ID" value="KAF2643316.1"/>
    <property type="molecule type" value="Genomic_DNA"/>
</dbReference>
<evidence type="ECO:0000313" key="11">
    <source>
        <dbReference type="EMBL" id="KAF2643316.1"/>
    </source>
</evidence>
<evidence type="ECO:0000256" key="4">
    <source>
        <dbReference type="ARBA" id="ARBA00011098"/>
    </source>
</evidence>
<dbReference type="PANTHER" id="PTHR10678">
    <property type="entry name" value="26S PROTEASOME NON-ATPASE REGULATORY SUBUNIT 11/COP9 SIGNALOSOME COMPLEX SUBUNIT 2"/>
    <property type="match status" value="1"/>
</dbReference>
<dbReference type="Pfam" id="PF01399">
    <property type="entry name" value="PCI"/>
    <property type="match status" value="1"/>
</dbReference>
<keyword evidence="12" id="KW-1185">Reference proteome</keyword>
<feature type="compositionally biased region" description="Gly residues" evidence="9">
    <location>
        <begin position="477"/>
        <end position="488"/>
    </location>
</feature>
<keyword evidence="6" id="KW-0963">Cytoplasm</keyword>
<dbReference type="SMART" id="SM00088">
    <property type="entry name" value="PINT"/>
    <property type="match status" value="1"/>
</dbReference>
<dbReference type="AlphaFoldDB" id="A0A6A6S606"/>
<evidence type="ECO:0000256" key="1">
    <source>
        <dbReference type="ARBA" id="ARBA00004123"/>
    </source>
</evidence>
<accession>A0A6A6S606</accession>
<dbReference type="GO" id="GO:0008180">
    <property type="term" value="C:COP9 signalosome"/>
    <property type="evidence" value="ECO:0007669"/>
    <property type="project" value="UniProtKB-KW"/>
</dbReference>
<evidence type="ECO:0000256" key="9">
    <source>
        <dbReference type="SAM" id="MobiDB-lite"/>
    </source>
</evidence>
<dbReference type="SUPFAM" id="SSF46785">
    <property type="entry name" value="Winged helix' DNA-binding domain"/>
    <property type="match status" value="1"/>
</dbReference>
<evidence type="ECO:0000256" key="8">
    <source>
        <dbReference type="ARBA" id="ARBA00023242"/>
    </source>
</evidence>
<proteinExistence type="inferred from homology"/>
<feature type="domain" description="PCI" evidence="10">
    <location>
        <begin position="243"/>
        <end position="411"/>
    </location>
</feature>
<evidence type="ECO:0000313" key="12">
    <source>
        <dbReference type="Proteomes" id="UP000799753"/>
    </source>
</evidence>
<reference evidence="11" key="1">
    <citation type="journal article" date="2020" name="Stud. Mycol.">
        <title>101 Dothideomycetes genomes: a test case for predicting lifestyles and emergence of pathogens.</title>
        <authorList>
            <person name="Haridas S."/>
            <person name="Albert R."/>
            <person name="Binder M."/>
            <person name="Bloem J."/>
            <person name="Labutti K."/>
            <person name="Salamov A."/>
            <person name="Andreopoulos B."/>
            <person name="Baker S."/>
            <person name="Barry K."/>
            <person name="Bills G."/>
            <person name="Bluhm B."/>
            <person name="Cannon C."/>
            <person name="Castanera R."/>
            <person name="Culley D."/>
            <person name="Daum C."/>
            <person name="Ezra D."/>
            <person name="Gonzalez J."/>
            <person name="Henrissat B."/>
            <person name="Kuo A."/>
            <person name="Liang C."/>
            <person name="Lipzen A."/>
            <person name="Lutzoni F."/>
            <person name="Magnuson J."/>
            <person name="Mondo S."/>
            <person name="Nolan M."/>
            <person name="Ohm R."/>
            <person name="Pangilinan J."/>
            <person name="Park H.-J."/>
            <person name="Ramirez L."/>
            <person name="Alfaro M."/>
            <person name="Sun H."/>
            <person name="Tritt A."/>
            <person name="Yoshinaga Y."/>
            <person name="Zwiers L.-H."/>
            <person name="Turgeon B."/>
            <person name="Goodwin S."/>
            <person name="Spatafora J."/>
            <person name="Crous P."/>
            <person name="Grigoriev I."/>
        </authorList>
    </citation>
    <scope>NUCLEOTIDE SEQUENCE</scope>
    <source>
        <strain evidence="11">CBS 473.64</strain>
    </source>
</reference>
<keyword evidence="8" id="KW-0539">Nucleus</keyword>
<comment type="similarity">
    <text evidence="3">Belongs to the CSN2 family.</text>
</comment>
<dbReference type="InterPro" id="IPR050871">
    <property type="entry name" value="26S_Proteasome/COP9_Components"/>
</dbReference>
<dbReference type="OrthoDB" id="194139at2759"/>
<comment type="subcellular location">
    <subcellularLocation>
        <location evidence="2">Cytoplasm</location>
    </subcellularLocation>
    <subcellularLocation>
        <location evidence="1">Nucleus</location>
    </subcellularLocation>
</comment>
<evidence type="ECO:0000256" key="3">
    <source>
        <dbReference type="ARBA" id="ARBA00009318"/>
    </source>
</evidence>
<dbReference type="SMART" id="SM00753">
    <property type="entry name" value="PAM"/>
    <property type="match status" value="1"/>
</dbReference>
<dbReference type="Gene3D" id="1.25.40.570">
    <property type="match status" value="1"/>
</dbReference>
<dbReference type="InterPro" id="IPR000717">
    <property type="entry name" value="PCI_dom"/>
</dbReference>
<dbReference type="GO" id="GO:0005737">
    <property type="term" value="C:cytoplasm"/>
    <property type="evidence" value="ECO:0007669"/>
    <property type="project" value="UniProtKB-SubCell"/>
</dbReference>
<dbReference type="Proteomes" id="UP000799753">
    <property type="component" value="Unassembled WGS sequence"/>
</dbReference>
<comment type="subunit">
    <text evidence="4">Component of the COP9 signalosome (CSN) complex.</text>
</comment>
<evidence type="ECO:0000256" key="7">
    <source>
        <dbReference type="ARBA" id="ARBA00022790"/>
    </source>
</evidence>
<feature type="compositionally biased region" description="Acidic residues" evidence="9">
    <location>
        <begin position="9"/>
        <end position="22"/>
    </location>
</feature>
<organism evidence="11 12">
    <name type="scientific">Massarina eburnea CBS 473.64</name>
    <dbReference type="NCBI Taxonomy" id="1395130"/>
    <lineage>
        <taxon>Eukaryota</taxon>
        <taxon>Fungi</taxon>
        <taxon>Dikarya</taxon>
        <taxon>Ascomycota</taxon>
        <taxon>Pezizomycotina</taxon>
        <taxon>Dothideomycetes</taxon>
        <taxon>Pleosporomycetidae</taxon>
        <taxon>Pleosporales</taxon>
        <taxon>Massarineae</taxon>
        <taxon>Massarinaceae</taxon>
        <taxon>Massarina</taxon>
    </lineage>
</organism>
<protein>
    <recommendedName>
        <fullName evidence="5">COP9 signalosome complex subunit 2</fullName>
    </recommendedName>
</protein>
<evidence type="ECO:0000259" key="10">
    <source>
        <dbReference type="PROSITE" id="PS50250"/>
    </source>
</evidence>
<dbReference type="InterPro" id="IPR036390">
    <property type="entry name" value="WH_DNA-bd_sf"/>
</dbReference>
<evidence type="ECO:0000256" key="6">
    <source>
        <dbReference type="ARBA" id="ARBA00022490"/>
    </source>
</evidence>
<feature type="region of interest" description="Disordered" evidence="9">
    <location>
        <begin position="1"/>
        <end position="22"/>
    </location>
</feature>
<gene>
    <name evidence="11" type="ORF">P280DRAFT_249525</name>
</gene>
<evidence type="ECO:0000256" key="2">
    <source>
        <dbReference type="ARBA" id="ARBA00004496"/>
    </source>
</evidence>
<dbReference type="PROSITE" id="PS50250">
    <property type="entry name" value="PCI"/>
    <property type="match status" value="1"/>
</dbReference>
<name>A0A6A6S606_9PLEO</name>
<keyword evidence="7" id="KW-0736">Signalosome</keyword>
<evidence type="ECO:0000256" key="5">
    <source>
        <dbReference type="ARBA" id="ARBA00014879"/>
    </source>
</evidence>